<evidence type="ECO:0000259" key="8">
    <source>
        <dbReference type="PROSITE" id="PS50928"/>
    </source>
</evidence>
<dbReference type="InterPro" id="IPR045621">
    <property type="entry name" value="BPD_transp_1_N"/>
</dbReference>
<reference evidence="9" key="2">
    <citation type="journal article" date="2021" name="PeerJ">
        <title>Extensive microbial diversity within the chicken gut microbiome revealed by metagenomics and culture.</title>
        <authorList>
            <person name="Gilroy R."/>
            <person name="Ravi A."/>
            <person name="Getino M."/>
            <person name="Pursley I."/>
            <person name="Horton D.L."/>
            <person name="Alikhan N.F."/>
            <person name="Baker D."/>
            <person name="Gharbi K."/>
            <person name="Hall N."/>
            <person name="Watson M."/>
            <person name="Adriaenssens E.M."/>
            <person name="Foster-Nyarko E."/>
            <person name="Jarju S."/>
            <person name="Secka A."/>
            <person name="Antonio M."/>
            <person name="Oren A."/>
            <person name="Chaudhuri R.R."/>
            <person name="La Ragione R."/>
            <person name="Hildebrand F."/>
            <person name="Pallen M.J."/>
        </authorList>
    </citation>
    <scope>NUCLEOTIDE SEQUENCE</scope>
    <source>
        <strain evidence="9">ChiW13-3771</strain>
    </source>
</reference>
<organism evidence="9 10">
    <name type="scientific">Candidatus Fimimorpha faecalis</name>
    <dbReference type="NCBI Taxonomy" id="2840824"/>
    <lineage>
        <taxon>Bacteria</taxon>
        <taxon>Bacillati</taxon>
        <taxon>Bacillota</taxon>
        <taxon>Clostridia</taxon>
        <taxon>Eubacteriales</taxon>
        <taxon>Candidatus Fimimorpha</taxon>
    </lineage>
</organism>
<feature type="domain" description="ABC transmembrane type-1" evidence="8">
    <location>
        <begin position="94"/>
        <end position="295"/>
    </location>
</feature>
<accession>A0A9D1ECN6</accession>
<dbReference type="CDD" id="cd06261">
    <property type="entry name" value="TM_PBP2"/>
    <property type="match status" value="1"/>
</dbReference>
<proteinExistence type="inferred from homology"/>
<evidence type="ECO:0000256" key="1">
    <source>
        <dbReference type="ARBA" id="ARBA00004651"/>
    </source>
</evidence>
<dbReference type="PANTHER" id="PTHR43163:SF6">
    <property type="entry name" value="DIPEPTIDE TRANSPORT SYSTEM PERMEASE PROTEIN DPPB-RELATED"/>
    <property type="match status" value="1"/>
</dbReference>
<evidence type="ECO:0000256" key="7">
    <source>
        <dbReference type="RuleBase" id="RU363032"/>
    </source>
</evidence>
<evidence type="ECO:0000313" key="9">
    <source>
        <dbReference type="EMBL" id="HIR87907.1"/>
    </source>
</evidence>
<feature type="transmembrane region" description="Helical" evidence="7">
    <location>
        <begin position="100"/>
        <end position="121"/>
    </location>
</feature>
<comment type="subcellular location">
    <subcellularLocation>
        <location evidence="1 7">Cell membrane</location>
        <topology evidence="1 7">Multi-pass membrane protein</topology>
    </subcellularLocation>
</comment>
<keyword evidence="3" id="KW-1003">Cell membrane</keyword>
<evidence type="ECO:0000256" key="5">
    <source>
        <dbReference type="ARBA" id="ARBA00022989"/>
    </source>
</evidence>
<evidence type="ECO:0000256" key="3">
    <source>
        <dbReference type="ARBA" id="ARBA00022475"/>
    </source>
</evidence>
<dbReference type="SUPFAM" id="SSF161098">
    <property type="entry name" value="MetI-like"/>
    <property type="match status" value="1"/>
</dbReference>
<sequence length="309" mass="33704">MAKYIAKRIGYAIVTLFVLSLLTFFMMRALPGDPFIGERALPEATMNALYAKYGLDKSTWEQFFLYIGNALHGDFGISMSFEGRAISDIIGEAFPYSFDLGIRALIFATIMGILLGTLAAVKRGTAWDTISMLIAIIGVSIPSFLIGALLQYILGVKLKLLPITGWKSFEHTLLPSFALSFSSIATISRLMRTSMLDVLGQDYIKTAKSKGLSQSKIIWKHAVRNAIMPVITVLGPIAAGVLTGTFVIENIFAIPGLGKMFVLGVQQQDYTLISGTTLFYGAFLIFACLVVDLLYGLIDPRVKLTGGKE</sequence>
<dbReference type="Pfam" id="PF19300">
    <property type="entry name" value="BPD_transp_1_N"/>
    <property type="match status" value="1"/>
</dbReference>
<dbReference type="EMBL" id="DVHN01000035">
    <property type="protein sequence ID" value="HIR87907.1"/>
    <property type="molecule type" value="Genomic_DNA"/>
</dbReference>
<evidence type="ECO:0000256" key="6">
    <source>
        <dbReference type="ARBA" id="ARBA00023136"/>
    </source>
</evidence>
<feature type="transmembrane region" description="Helical" evidence="7">
    <location>
        <begin position="173"/>
        <end position="191"/>
    </location>
</feature>
<name>A0A9D1ECN6_9FIRM</name>
<dbReference type="AlphaFoldDB" id="A0A9D1ECN6"/>
<gene>
    <name evidence="9" type="ORF">IAC96_03050</name>
</gene>
<dbReference type="InterPro" id="IPR035906">
    <property type="entry name" value="MetI-like_sf"/>
</dbReference>
<dbReference type="Gene3D" id="1.10.3720.10">
    <property type="entry name" value="MetI-like"/>
    <property type="match status" value="1"/>
</dbReference>
<feature type="transmembrane region" description="Helical" evidence="7">
    <location>
        <begin position="226"/>
        <end position="248"/>
    </location>
</feature>
<keyword evidence="4 7" id="KW-0812">Transmembrane</keyword>
<keyword evidence="2 7" id="KW-0813">Transport</keyword>
<feature type="transmembrane region" description="Helical" evidence="7">
    <location>
        <begin position="278"/>
        <end position="298"/>
    </location>
</feature>
<dbReference type="Proteomes" id="UP000824201">
    <property type="component" value="Unassembled WGS sequence"/>
</dbReference>
<evidence type="ECO:0000256" key="4">
    <source>
        <dbReference type="ARBA" id="ARBA00022692"/>
    </source>
</evidence>
<protein>
    <submittedName>
        <fullName evidence="9">ABC transporter permease</fullName>
    </submittedName>
</protein>
<comment type="similarity">
    <text evidence="7">Belongs to the binding-protein-dependent transport system permease family.</text>
</comment>
<dbReference type="PANTHER" id="PTHR43163">
    <property type="entry name" value="DIPEPTIDE TRANSPORT SYSTEM PERMEASE PROTEIN DPPB-RELATED"/>
    <property type="match status" value="1"/>
</dbReference>
<keyword evidence="6 7" id="KW-0472">Membrane</keyword>
<dbReference type="PROSITE" id="PS50928">
    <property type="entry name" value="ABC_TM1"/>
    <property type="match status" value="1"/>
</dbReference>
<reference evidence="9" key="1">
    <citation type="submission" date="2020-10" db="EMBL/GenBank/DDBJ databases">
        <authorList>
            <person name="Gilroy R."/>
        </authorList>
    </citation>
    <scope>NUCLEOTIDE SEQUENCE</scope>
    <source>
        <strain evidence="9">ChiW13-3771</strain>
    </source>
</reference>
<dbReference type="InterPro" id="IPR000515">
    <property type="entry name" value="MetI-like"/>
</dbReference>
<dbReference type="Pfam" id="PF00528">
    <property type="entry name" value="BPD_transp_1"/>
    <property type="match status" value="1"/>
</dbReference>
<evidence type="ECO:0000256" key="2">
    <source>
        <dbReference type="ARBA" id="ARBA00022448"/>
    </source>
</evidence>
<comment type="caution">
    <text evidence="9">The sequence shown here is derived from an EMBL/GenBank/DDBJ whole genome shotgun (WGS) entry which is preliminary data.</text>
</comment>
<dbReference type="GO" id="GO:0005886">
    <property type="term" value="C:plasma membrane"/>
    <property type="evidence" value="ECO:0007669"/>
    <property type="project" value="UniProtKB-SubCell"/>
</dbReference>
<keyword evidence="5 7" id="KW-1133">Transmembrane helix</keyword>
<feature type="transmembrane region" description="Helical" evidence="7">
    <location>
        <begin position="9"/>
        <end position="30"/>
    </location>
</feature>
<evidence type="ECO:0000313" key="10">
    <source>
        <dbReference type="Proteomes" id="UP000824201"/>
    </source>
</evidence>
<feature type="transmembrane region" description="Helical" evidence="7">
    <location>
        <begin position="133"/>
        <end position="153"/>
    </location>
</feature>
<dbReference type="GO" id="GO:0055085">
    <property type="term" value="P:transmembrane transport"/>
    <property type="evidence" value="ECO:0007669"/>
    <property type="project" value="InterPro"/>
</dbReference>